<reference evidence="2" key="1">
    <citation type="journal article" date="2020" name="Nat. Commun.">
        <title>Genome sequence of the cluster root forming white lupin.</title>
        <authorList>
            <person name="Hufnagel B."/>
            <person name="Marques A."/>
            <person name="Soriano A."/>
            <person name="Marques L."/>
            <person name="Divol F."/>
            <person name="Doumas P."/>
            <person name="Sallet E."/>
            <person name="Mancinotti D."/>
            <person name="Carrere S."/>
            <person name="Marande W."/>
            <person name="Arribat S."/>
            <person name="Keller J."/>
            <person name="Huneau C."/>
            <person name="Blein T."/>
            <person name="Aime D."/>
            <person name="Laguerre M."/>
            <person name="Taylor J."/>
            <person name="Schubert V."/>
            <person name="Nelson M."/>
            <person name="Geu-Flores F."/>
            <person name="Crespi M."/>
            <person name="Gallardo-Guerrero K."/>
            <person name="Delaux P.-M."/>
            <person name="Salse J."/>
            <person name="Berges H."/>
            <person name="Guyot R."/>
            <person name="Gouzy J."/>
            <person name="Peret B."/>
        </authorList>
    </citation>
    <scope>NUCLEOTIDE SEQUENCE [LARGE SCALE GENOMIC DNA]</scope>
    <source>
        <strain evidence="2">cv. Amiga</strain>
    </source>
</reference>
<proteinExistence type="predicted"/>
<keyword evidence="2" id="KW-1185">Reference proteome</keyword>
<gene>
    <name evidence="1" type="ORF">Lalb_Chr22g0359891</name>
</gene>
<dbReference type="PANTHER" id="PTHR47076:SF9">
    <property type="entry name" value="NHL DOMAIN PROTEIN"/>
    <property type="match status" value="1"/>
</dbReference>
<accession>A0A6A4NDI3</accession>
<evidence type="ECO:0000313" key="2">
    <source>
        <dbReference type="Proteomes" id="UP000447434"/>
    </source>
</evidence>
<protein>
    <submittedName>
        <fullName evidence="1">Uncharacterized protein</fullName>
    </submittedName>
</protein>
<organism evidence="1 2">
    <name type="scientific">Lupinus albus</name>
    <name type="common">White lupine</name>
    <name type="synonym">Lupinus termis</name>
    <dbReference type="NCBI Taxonomy" id="3870"/>
    <lineage>
        <taxon>Eukaryota</taxon>
        <taxon>Viridiplantae</taxon>
        <taxon>Streptophyta</taxon>
        <taxon>Embryophyta</taxon>
        <taxon>Tracheophyta</taxon>
        <taxon>Spermatophyta</taxon>
        <taxon>Magnoliopsida</taxon>
        <taxon>eudicotyledons</taxon>
        <taxon>Gunneridae</taxon>
        <taxon>Pentapetalae</taxon>
        <taxon>rosids</taxon>
        <taxon>fabids</taxon>
        <taxon>Fabales</taxon>
        <taxon>Fabaceae</taxon>
        <taxon>Papilionoideae</taxon>
        <taxon>50 kb inversion clade</taxon>
        <taxon>genistoids sensu lato</taxon>
        <taxon>core genistoids</taxon>
        <taxon>Genisteae</taxon>
        <taxon>Lupinus</taxon>
    </lineage>
</organism>
<comment type="caution">
    <text evidence="1">The sequence shown here is derived from an EMBL/GenBank/DDBJ whole genome shotgun (WGS) entry which is preliminary data.</text>
</comment>
<evidence type="ECO:0000313" key="1">
    <source>
        <dbReference type="EMBL" id="KAE9588845.1"/>
    </source>
</evidence>
<dbReference type="PANTHER" id="PTHR47076">
    <property type="entry name" value="NHL DOMAIN PROTEIN"/>
    <property type="match status" value="1"/>
</dbReference>
<dbReference type="Proteomes" id="UP000447434">
    <property type="component" value="Chromosome 22"/>
</dbReference>
<dbReference type="OrthoDB" id="1723198at2759"/>
<name>A0A6A4NDI3_LUPAL</name>
<sequence>MLGACTNHVPVQVSFNNGEDLNPNIDNQWWSRGFMKVREWSKIIVGRCRKNFIHQFNRNRSINLRTNGKFQYDPLSYALNFEEGSGKVGDFEDEGYHGIRNFSTRYASTISTKSVSTDAG</sequence>
<dbReference type="EMBL" id="WOCE01000022">
    <property type="protein sequence ID" value="KAE9588845.1"/>
    <property type="molecule type" value="Genomic_DNA"/>
</dbReference>
<dbReference type="AlphaFoldDB" id="A0A6A4NDI3"/>